<dbReference type="OrthoDB" id="6504878at2"/>
<proteinExistence type="predicted"/>
<dbReference type="AlphaFoldDB" id="A0A370QUM2"/>
<dbReference type="Proteomes" id="UP000254848">
    <property type="component" value="Unassembled WGS sequence"/>
</dbReference>
<dbReference type="EMBL" id="QRAP01000003">
    <property type="protein sequence ID" value="RDK92938.1"/>
    <property type="molecule type" value="Genomic_DNA"/>
</dbReference>
<feature type="region of interest" description="Disordered" evidence="1">
    <location>
        <begin position="81"/>
        <end position="114"/>
    </location>
</feature>
<evidence type="ECO:0000313" key="2">
    <source>
        <dbReference type="EMBL" id="RDK92938.1"/>
    </source>
</evidence>
<dbReference type="InterPro" id="IPR010780">
    <property type="entry name" value="DUF1375"/>
</dbReference>
<evidence type="ECO:0000256" key="1">
    <source>
        <dbReference type="SAM" id="MobiDB-lite"/>
    </source>
</evidence>
<name>A0A370QUM2_9GAMM</name>
<reference evidence="2 3" key="1">
    <citation type="submission" date="2018-07" db="EMBL/GenBank/DDBJ databases">
        <title>Genomic Encyclopedia of Type Strains, Phase IV (KMG-IV): sequencing the most valuable type-strain genomes for metagenomic binning, comparative biology and taxonomic classification.</title>
        <authorList>
            <person name="Goeker M."/>
        </authorList>
    </citation>
    <scope>NUCLEOTIDE SEQUENCE [LARGE SCALE GENOMIC DNA]</scope>
    <source>
        <strain evidence="2 3">DSM 103736</strain>
    </source>
</reference>
<evidence type="ECO:0000313" key="3">
    <source>
        <dbReference type="Proteomes" id="UP000254848"/>
    </source>
</evidence>
<gene>
    <name evidence="2" type="ORF">C8D90_103331</name>
</gene>
<protein>
    <submittedName>
        <fullName evidence="2">Uncharacterized protein YceK</fullName>
    </submittedName>
</protein>
<dbReference type="RefSeq" id="WP_115458115.1">
    <property type="nucleotide sequence ID" value="NZ_QRAP01000003.1"/>
</dbReference>
<organism evidence="2 3">
    <name type="scientific">Enterobacillus tribolii</name>
    <dbReference type="NCBI Taxonomy" id="1487935"/>
    <lineage>
        <taxon>Bacteria</taxon>
        <taxon>Pseudomonadati</taxon>
        <taxon>Pseudomonadota</taxon>
        <taxon>Gammaproteobacteria</taxon>
        <taxon>Enterobacterales</taxon>
        <taxon>Hafniaceae</taxon>
        <taxon>Enterobacillus</taxon>
    </lineage>
</organism>
<dbReference type="NCBIfam" id="NF008628">
    <property type="entry name" value="PRK11616.1"/>
    <property type="match status" value="1"/>
</dbReference>
<dbReference type="Pfam" id="PF07119">
    <property type="entry name" value="DUF1375"/>
    <property type="match status" value="1"/>
</dbReference>
<sequence length="114" mass="12486">MKYAIRRIVVPGLAGMVALLSGCSSIMTHSGPHQGYYPGARNDVRMLKDEETGWAMTPLVALDLPFSAVVDTLLLPYDYYRSGKDTTRDSPRERILHGAPVEGEPEGPKPEATQ</sequence>
<feature type="compositionally biased region" description="Basic and acidic residues" evidence="1">
    <location>
        <begin position="81"/>
        <end position="96"/>
    </location>
</feature>
<keyword evidence="3" id="KW-1185">Reference proteome</keyword>
<accession>A0A370QUM2</accession>
<comment type="caution">
    <text evidence="2">The sequence shown here is derived from an EMBL/GenBank/DDBJ whole genome shotgun (WGS) entry which is preliminary data.</text>
</comment>
<dbReference type="PROSITE" id="PS51257">
    <property type="entry name" value="PROKAR_LIPOPROTEIN"/>
    <property type="match status" value="1"/>
</dbReference>